<sequence>MMAVLFQQKCEEGYECAGALIVESFTSGTRKRQSTLALGYLGDWEESGSVAPKEFSYGDLVDYVSIVAEEVQNMLKNFREAIGSNGDQTWELVGLLEVVGYKESLMLQLVELT</sequence>
<organism evidence="1 2">
    <name type="scientific">Trifolium pratense</name>
    <name type="common">Red clover</name>
    <dbReference type="NCBI Taxonomy" id="57577"/>
    <lineage>
        <taxon>Eukaryota</taxon>
        <taxon>Viridiplantae</taxon>
        <taxon>Streptophyta</taxon>
        <taxon>Embryophyta</taxon>
        <taxon>Tracheophyta</taxon>
        <taxon>Spermatophyta</taxon>
        <taxon>Magnoliopsida</taxon>
        <taxon>eudicotyledons</taxon>
        <taxon>Gunneridae</taxon>
        <taxon>Pentapetalae</taxon>
        <taxon>rosids</taxon>
        <taxon>fabids</taxon>
        <taxon>Fabales</taxon>
        <taxon>Fabaceae</taxon>
        <taxon>Papilionoideae</taxon>
        <taxon>50 kb inversion clade</taxon>
        <taxon>NPAAA clade</taxon>
        <taxon>Hologalegina</taxon>
        <taxon>IRL clade</taxon>
        <taxon>Trifolieae</taxon>
        <taxon>Trifolium</taxon>
    </lineage>
</organism>
<reference evidence="1 2" key="2">
    <citation type="journal article" date="2017" name="Front. Plant Sci.">
        <title>Gene Classification and Mining of Molecular Markers Useful in Red Clover (Trifolium pratense) Breeding.</title>
        <authorList>
            <person name="Istvanek J."/>
            <person name="Dluhosova J."/>
            <person name="Dluhos P."/>
            <person name="Patkova L."/>
            <person name="Nedelnik J."/>
            <person name="Repkova J."/>
        </authorList>
    </citation>
    <scope>NUCLEOTIDE SEQUENCE [LARGE SCALE GENOMIC DNA]</scope>
    <source>
        <strain evidence="2">cv. Tatra</strain>
        <tissue evidence="1">Young leaves</tissue>
    </source>
</reference>
<name>A0A2K3JUG8_TRIPR</name>
<evidence type="ECO:0000313" key="1">
    <source>
        <dbReference type="EMBL" id="PNX57687.1"/>
    </source>
</evidence>
<dbReference type="AlphaFoldDB" id="A0A2K3JUG8"/>
<dbReference type="Proteomes" id="UP000236291">
    <property type="component" value="Unassembled WGS sequence"/>
</dbReference>
<reference evidence="1 2" key="1">
    <citation type="journal article" date="2014" name="Am. J. Bot.">
        <title>Genome assembly and annotation for red clover (Trifolium pratense; Fabaceae).</title>
        <authorList>
            <person name="Istvanek J."/>
            <person name="Jaros M."/>
            <person name="Krenek A."/>
            <person name="Repkova J."/>
        </authorList>
    </citation>
    <scope>NUCLEOTIDE SEQUENCE [LARGE SCALE GENOMIC DNA]</scope>
    <source>
        <strain evidence="2">cv. Tatra</strain>
        <tissue evidence="1">Young leaves</tissue>
    </source>
</reference>
<proteinExistence type="predicted"/>
<comment type="caution">
    <text evidence="1">The sequence shown here is derived from an EMBL/GenBank/DDBJ whole genome shotgun (WGS) entry which is preliminary data.</text>
</comment>
<accession>A0A2K3JUG8</accession>
<protein>
    <submittedName>
        <fullName evidence="1">Uncharacterized protein</fullName>
    </submittedName>
</protein>
<gene>
    <name evidence="1" type="ORF">L195_g050530</name>
</gene>
<evidence type="ECO:0000313" key="2">
    <source>
        <dbReference type="Proteomes" id="UP000236291"/>
    </source>
</evidence>
<dbReference type="EMBL" id="ASHM01076978">
    <property type="protein sequence ID" value="PNX57687.1"/>
    <property type="molecule type" value="Genomic_DNA"/>
</dbReference>